<dbReference type="Pfam" id="PF19568">
    <property type="entry name" value="Spore_III_AA"/>
    <property type="match status" value="1"/>
</dbReference>
<dbReference type="SUPFAM" id="SSF52540">
    <property type="entry name" value="P-loop containing nucleoside triphosphate hydrolases"/>
    <property type="match status" value="1"/>
</dbReference>
<dbReference type="Gene3D" id="3.40.50.300">
    <property type="entry name" value="P-loop containing nucleotide triphosphate hydrolases"/>
    <property type="match status" value="1"/>
</dbReference>
<name>A0A9D1APC7_9FIRM</name>
<organism evidence="4 5">
    <name type="scientific">Candidatus Caccousia avicola</name>
    <dbReference type="NCBI Taxonomy" id="2840721"/>
    <lineage>
        <taxon>Bacteria</taxon>
        <taxon>Bacillati</taxon>
        <taxon>Bacillota</taxon>
        <taxon>Clostridia</taxon>
        <taxon>Eubacteriales</taxon>
        <taxon>Oscillospiraceae</taxon>
        <taxon>Oscillospiraceae incertae sedis</taxon>
        <taxon>Candidatus Caccousia</taxon>
    </lineage>
</organism>
<comment type="caution">
    <text evidence="4">The sequence shown here is derived from an EMBL/GenBank/DDBJ whole genome shotgun (WGS) entry which is preliminary data.</text>
</comment>
<evidence type="ECO:0000313" key="5">
    <source>
        <dbReference type="Proteomes" id="UP000824242"/>
    </source>
</evidence>
<evidence type="ECO:0000313" key="4">
    <source>
        <dbReference type="EMBL" id="HIR47720.1"/>
    </source>
</evidence>
<reference evidence="4" key="2">
    <citation type="journal article" date="2021" name="PeerJ">
        <title>Extensive microbial diversity within the chicken gut microbiome revealed by metagenomics and culture.</title>
        <authorList>
            <person name="Gilroy R."/>
            <person name="Ravi A."/>
            <person name="Getino M."/>
            <person name="Pursley I."/>
            <person name="Horton D.L."/>
            <person name="Alikhan N.F."/>
            <person name="Baker D."/>
            <person name="Gharbi K."/>
            <person name="Hall N."/>
            <person name="Watson M."/>
            <person name="Adriaenssens E.M."/>
            <person name="Foster-Nyarko E."/>
            <person name="Jarju S."/>
            <person name="Secka A."/>
            <person name="Antonio M."/>
            <person name="Oren A."/>
            <person name="Chaudhuri R.R."/>
            <person name="La Ragione R."/>
            <person name="Hildebrand F."/>
            <person name="Pallen M.J."/>
        </authorList>
    </citation>
    <scope>NUCLEOTIDE SEQUENCE</scope>
    <source>
        <strain evidence="4">ChiSxjej1B13-7958</strain>
    </source>
</reference>
<sequence length="340" mass="35582">MRDRKETAGFLQAAEAIGGKTGALLLELPERFYAETQEIGLRAGRPVTLVCGRDVLFPDGRGGARTHPVEGSPEISAPELAQTLHRMCGYSVYSYQEELREGFLTLRGGHRVGVAGTAVVQQGVVSGIREVSSLNIRLAREKRGCAAELLAGMGEDIGCGLLLAGPPAGGKTTLLRDLARQLSSGENGRPHKVTVVDERCEIAGSWHGEPQNDVGICCDVLSGCPKAIGILQAARSLSPEFILCDEVGTREEIDALSQGVNTGAALIATIHAGSLRELMARPQIVPLLQTGAFGTVVILGGRERPGSIRGWYKAGDLLAQIAGAAAGGSGRELCRASGVA</sequence>
<evidence type="ECO:0000259" key="3">
    <source>
        <dbReference type="Pfam" id="PF19568"/>
    </source>
</evidence>
<gene>
    <name evidence="4" type="ORF">IAB89_08730</name>
</gene>
<accession>A0A9D1APC7</accession>
<evidence type="ECO:0000256" key="1">
    <source>
        <dbReference type="ARBA" id="ARBA00022741"/>
    </source>
</evidence>
<dbReference type="InterPro" id="IPR045735">
    <property type="entry name" value="Spore_III_AA_AAA+_ATPase"/>
</dbReference>
<dbReference type="PANTHER" id="PTHR20953:SF3">
    <property type="entry name" value="P-LOOP CONTAINING NUCLEOSIDE TRIPHOSPHATE HYDROLASES SUPERFAMILY PROTEIN"/>
    <property type="match status" value="1"/>
</dbReference>
<keyword evidence="1" id="KW-0547">Nucleotide-binding</keyword>
<proteinExistence type="predicted"/>
<dbReference type="Proteomes" id="UP000824242">
    <property type="component" value="Unassembled WGS sequence"/>
</dbReference>
<keyword evidence="2" id="KW-0067">ATP-binding</keyword>
<reference evidence="4" key="1">
    <citation type="submission" date="2020-10" db="EMBL/GenBank/DDBJ databases">
        <authorList>
            <person name="Gilroy R."/>
        </authorList>
    </citation>
    <scope>NUCLEOTIDE SEQUENCE</scope>
    <source>
        <strain evidence="4">ChiSxjej1B13-7958</strain>
    </source>
</reference>
<dbReference type="AlphaFoldDB" id="A0A9D1APC7"/>
<dbReference type="EMBL" id="DVGZ01000095">
    <property type="protein sequence ID" value="HIR47720.1"/>
    <property type="molecule type" value="Genomic_DNA"/>
</dbReference>
<evidence type="ECO:0000256" key="2">
    <source>
        <dbReference type="ARBA" id="ARBA00022840"/>
    </source>
</evidence>
<protein>
    <submittedName>
        <fullName evidence="4">Stage III sporulation protein AA</fullName>
    </submittedName>
</protein>
<dbReference type="GO" id="GO:0005524">
    <property type="term" value="F:ATP binding"/>
    <property type="evidence" value="ECO:0007669"/>
    <property type="project" value="UniProtKB-KW"/>
</dbReference>
<dbReference type="PANTHER" id="PTHR20953">
    <property type="entry name" value="KINASE-RELATED"/>
    <property type="match status" value="1"/>
</dbReference>
<dbReference type="InterPro" id="IPR027417">
    <property type="entry name" value="P-loop_NTPase"/>
</dbReference>
<feature type="domain" description="Stage III sporulation protein AA AAA+ ATPase" evidence="3">
    <location>
        <begin position="32"/>
        <end position="313"/>
    </location>
</feature>